<dbReference type="GO" id="GO:0016887">
    <property type="term" value="F:ATP hydrolysis activity"/>
    <property type="evidence" value="ECO:0007669"/>
    <property type="project" value="InterPro"/>
</dbReference>
<dbReference type="InterPro" id="IPR050168">
    <property type="entry name" value="AAA_ATPase_domain"/>
</dbReference>
<dbReference type="InterPro" id="IPR003960">
    <property type="entry name" value="ATPase_AAA_CS"/>
</dbReference>
<keyword evidence="4" id="KW-0067">ATP-binding</keyword>
<comment type="similarity">
    <text evidence="1">Belongs to the AAA ATPase family. CDC48 subfamily.</text>
</comment>
<dbReference type="AlphaFoldDB" id="A0A650CXA7"/>
<evidence type="ECO:0000313" key="10">
    <source>
        <dbReference type="Proteomes" id="UP000426328"/>
    </source>
</evidence>
<dbReference type="Pfam" id="PF02359">
    <property type="entry name" value="CDC48_N"/>
    <property type="match status" value="1"/>
</dbReference>
<dbReference type="InterPro" id="IPR004201">
    <property type="entry name" value="Cdc48_dom2"/>
</dbReference>
<evidence type="ECO:0000313" key="9">
    <source>
        <dbReference type="EMBL" id="QGR22499.1"/>
    </source>
</evidence>
<dbReference type="SUPFAM" id="SSF52540">
    <property type="entry name" value="P-loop containing nucleoside triphosphate hydrolases"/>
    <property type="match status" value="2"/>
</dbReference>
<dbReference type="EMBL" id="WHYS01000001">
    <property type="protein sequence ID" value="MQL54700.1"/>
    <property type="molecule type" value="Genomic_DNA"/>
</dbReference>
<organism evidence="9 10">
    <name type="scientific">Acidianus ambivalens</name>
    <name type="common">Desulfurolobus ambivalens</name>
    <dbReference type="NCBI Taxonomy" id="2283"/>
    <lineage>
        <taxon>Archaea</taxon>
        <taxon>Thermoproteota</taxon>
        <taxon>Thermoprotei</taxon>
        <taxon>Sulfolobales</taxon>
        <taxon>Sulfolobaceae</taxon>
        <taxon>Acidianus</taxon>
    </lineage>
</organism>
<dbReference type="GO" id="GO:0005524">
    <property type="term" value="F:ATP binding"/>
    <property type="evidence" value="ECO:0007669"/>
    <property type="project" value="UniProtKB-KW"/>
</dbReference>
<dbReference type="Proteomes" id="UP000426328">
    <property type="component" value="Chromosome"/>
</dbReference>
<dbReference type="SMART" id="SM01073">
    <property type="entry name" value="CDC48_N"/>
    <property type="match status" value="1"/>
</dbReference>
<dbReference type="EMBL" id="CP045482">
    <property type="protein sequence ID" value="QGR22499.1"/>
    <property type="molecule type" value="Genomic_DNA"/>
</dbReference>
<dbReference type="GeneID" id="42780329"/>
<dbReference type="SUPFAM" id="SSF54585">
    <property type="entry name" value="Cdc48 domain 2-like"/>
    <property type="match status" value="1"/>
</dbReference>
<dbReference type="Pfam" id="PF17862">
    <property type="entry name" value="AAA_lid_3"/>
    <property type="match status" value="2"/>
</dbReference>
<dbReference type="Pfam" id="PF00004">
    <property type="entry name" value="AAA"/>
    <property type="match status" value="2"/>
</dbReference>
<feature type="domain" description="AAA+ ATPase" evidence="5">
    <location>
        <begin position="485"/>
        <end position="622"/>
    </location>
</feature>
<evidence type="ECO:0000256" key="1">
    <source>
        <dbReference type="ARBA" id="ARBA00009833"/>
    </source>
</evidence>
<dbReference type="Gene3D" id="3.40.50.300">
    <property type="entry name" value="P-loop containing nucleotide triphosphate hydrolases"/>
    <property type="match status" value="2"/>
</dbReference>
<evidence type="ECO:0000256" key="4">
    <source>
        <dbReference type="ARBA" id="ARBA00022840"/>
    </source>
</evidence>
<keyword evidence="2" id="KW-0677">Repeat</keyword>
<feature type="domain" description="CDC48" evidence="6">
    <location>
        <begin position="104"/>
        <end position="167"/>
    </location>
</feature>
<dbReference type="NCBIfam" id="TIGR01243">
    <property type="entry name" value="CDC48"/>
    <property type="match status" value="1"/>
</dbReference>
<evidence type="ECO:0000259" key="5">
    <source>
        <dbReference type="SMART" id="SM00382"/>
    </source>
</evidence>
<keyword evidence="3" id="KW-0547">Nucleotide-binding</keyword>
<reference evidence="8 11" key="1">
    <citation type="submission" date="2019-10" db="EMBL/GenBank/DDBJ databases">
        <title>Comparative genomics of sulfur disproportionating microorganisms.</title>
        <authorList>
            <person name="Ward L.M."/>
            <person name="Bertran E."/>
            <person name="Johnston D."/>
        </authorList>
    </citation>
    <scope>NUCLEOTIDE SEQUENCE [LARGE SCALE GENOMIC DNA]</scope>
    <source>
        <strain evidence="8 11">DSM 3772</strain>
    </source>
</reference>
<dbReference type="RefSeq" id="WP_152939956.1">
    <property type="nucleotide sequence ID" value="NZ_CP045482.1"/>
</dbReference>
<dbReference type="InterPro" id="IPR029067">
    <property type="entry name" value="CDC48_domain_2-like_sf"/>
</dbReference>
<dbReference type="Gene3D" id="3.10.330.10">
    <property type="match status" value="1"/>
</dbReference>
<sequence length="750" mass="83815">MSAPIKLKVSEARQRDVGRKIARLSENLMTKLKIDAGDYLEIIGPSGSSLVQAMPAYDINDDEIRIDGYIRKAIGASIGDEVEIRKATVNKATKIVLAPTQPIRFDQSFVDYVKDQLMYKPLVKGETIPIPIYTGVIELVVVNTQPSNYVFVSSETQLDIREEPVKAETTYTKVTWEDIGDLEDVKERIREIVELPMKHPELFQRLGIEPPKGILLYGPPGVGKTLLARALANEIGAYFISINGPEIMSKFYGESEERLRQIFDEANKNAPSIIFIDEIDAIAPKREEVTGEVEKRVVAQLLTLMDGIKGRGKIIVIGATNRPDAIDPALRRPGRFDREIEIRPPDTKARKEILQVHTRSMPLSDDVNLDDIAEMTNGYTGADLAALAKEAAMVALRRFLATTKVNLDQGQIPAELLKELKVTMNDFLEAMKSIQPTLLREVYVEVPKVRWSDIGGLEDVKQQLKEAIEWQIKFPDVFTKSGIRAPKGVLLFGPPGTGKTMLAKAVATESGANFIAVRGPEVLSKWVGESEKAIREIFRRARQTAPTVIFFDEIDSIAPMRGFAHDSGVTERIVNQLLAEMDGITPLNKVVVIAATNRPDILDPALLRPGRFDRLIYVPPPDKKARLEILRVHTRNVPLAEDVNLETIAEKTEGYTGADLEAVVREATMLMLREVSAVCEQKSREACTKDGKFVEECYNKEMRNCMNNFNSKVTMKHFEEALKIVSPSITKADIERYERLAKELKRSAVV</sequence>
<feature type="domain" description="AAA+ ATPase" evidence="5">
    <location>
        <begin position="210"/>
        <end position="346"/>
    </location>
</feature>
<name>A0A650CXA7_ACIAM</name>
<dbReference type="InterPro" id="IPR005938">
    <property type="entry name" value="AAA_ATPase_CDC48"/>
</dbReference>
<dbReference type="FunFam" id="2.40.40.20:FF:000007">
    <property type="entry name" value="AAA family ATPase"/>
    <property type="match status" value="1"/>
</dbReference>
<evidence type="ECO:0000256" key="3">
    <source>
        <dbReference type="ARBA" id="ARBA00022741"/>
    </source>
</evidence>
<evidence type="ECO:0000313" key="8">
    <source>
        <dbReference type="EMBL" id="MQL54700.1"/>
    </source>
</evidence>
<dbReference type="InterPro" id="IPR009010">
    <property type="entry name" value="Asp_de-COase-like_dom_sf"/>
</dbReference>
<dbReference type="KEGG" id="aamb:D1866_11325"/>
<dbReference type="PROSITE" id="PS00674">
    <property type="entry name" value="AAA"/>
    <property type="match status" value="2"/>
</dbReference>
<dbReference type="Proteomes" id="UP000474054">
    <property type="component" value="Unassembled WGS sequence"/>
</dbReference>
<dbReference type="InterPro" id="IPR003338">
    <property type="entry name" value="CDC4_N-term_subdom"/>
</dbReference>
<dbReference type="InterPro" id="IPR003593">
    <property type="entry name" value="AAA+_ATPase"/>
</dbReference>
<dbReference type="Pfam" id="PF02933">
    <property type="entry name" value="CDC48_2"/>
    <property type="match status" value="1"/>
</dbReference>
<dbReference type="InterPro" id="IPR041569">
    <property type="entry name" value="AAA_lid_3"/>
</dbReference>
<dbReference type="SMART" id="SM01072">
    <property type="entry name" value="CDC48_2"/>
    <property type="match status" value="1"/>
</dbReference>
<reference evidence="9 10" key="2">
    <citation type="submission" date="2019-10" db="EMBL/GenBank/DDBJ databases">
        <title>Genome Sequences from Six Type Strain Members of the Archaeal Family Sulfolobaceae: Acidianus ambivalens, Acidianus infernus, Metallosphaera prunae, Stygiolobus azoricus, Sulfolobus metallicus, and Sulfurisphaera ohwakuensis.</title>
        <authorList>
            <person name="Counts J.A."/>
            <person name="Kelly R.M."/>
        </authorList>
    </citation>
    <scope>NUCLEOTIDE SEQUENCE [LARGE SCALE GENOMIC DNA]</scope>
    <source>
        <strain evidence="9 10">LEI 10</strain>
    </source>
</reference>
<dbReference type="InterPro" id="IPR003959">
    <property type="entry name" value="ATPase_AAA_core"/>
</dbReference>
<dbReference type="FunFam" id="3.40.50.300:FF:000012">
    <property type="entry name" value="Transitional endoplasmic reticulum ATPase"/>
    <property type="match status" value="1"/>
</dbReference>
<dbReference type="PANTHER" id="PTHR23077:SF199">
    <property type="entry name" value="AAA FAMILY ATPASE"/>
    <property type="match status" value="1"/>
</dbReference>
<feature type="domain" description="CDC48 N-terminal subdomain" evidence="7">
    <location>
        <begin position="6"/>
        <end position="89"/>
    </location>
</feature>
<evidence type="ECO:0000259" key="7">
    <source>
        <dbReference type="SMART" id="SM01073"/>
    </source>
</evidence>
<dbReference type="Gene3D" id="1.10.8.60">
    <property type="match status" value="2"/>
</dbReference>
<dbReference type="FunFam" id="3.40.50.300:FF:000018">
    <property type="entry name" value="Cell division control 48"/>
    <property type="match status" value="1"/>
</dbReference>
<protein>
    <submittedName>
        <fullName evidence="9">CDC48 family AAA ATPase</fullName>
    </submittedName>
</protein>
<dbReference type="SMART" id="SM00382">
    <property type="entry name" value="AAA"/>
    <property type="match status" value="2"/>
</dbReference>
<dbReference type="SUPFAM" id="SSF50692">
    <property type="entry name" value="ADC-like"/>
    <property type="match status" value="1"/>
</dbReference>
<keyword evidence="10" id="KW-1185">Reference proteome</keyword>
<evidence type="ECO:0000256" key="2">
    <source>
        <dbReference type="ARBA" id="ARBA00022737"/>
    </source>
</evidence>
<dbReference type="InterPro" id="IPR027417">
    <property type="entry name" value="P-loop_NTPase"/>
</dbReference>
<dbReference type="CDD" id="cd19529">
    <property type="entry name" value="RecA-like_VCP_r2"/>
    <property type="match status" value="1"/>
</dbReference>
<gene>
    <name evidence="9" type="ORF">D1866_11325</name>
    <name evidence="8" type="ORF">GFB69_02765</name>
</gene>
<dbReference type="PANTHER" id="PTHR23077">
    <property type="entry name" value="AAA-FAMILY ATPASE"/>
    <property type="match status" value="1"/>
</dbReference>
<dbReference type="Gene3D" id="2.40.40.20">
    <property type="match status" value="1"/>
</dbReference>
<proteinExistence type="inferred from homology"/>
<evidence type="ECO:0000259" key="6">
    <source>
        <dbReference type="SMART" id="SM01072"/>
    </source>
</evidence>
<dbReference type="FunFam" id="1.10.8.60:FF:000057">
    <property type="entry name" value="AAA family ATPase, CDC48 subfamily"/>
    <property type="match status" value="1"/>
</dbReference>
<evidence type="ECO:0000313" key="11">
    <source>
        <dbReference type="Proteomes" id="UP000474054"/>
    </source>
</evidence>
<accession>A0A650CXA7</accession>